<keyword evidence="3" id="KW-1185">Reference proteome</keyword>
<comment type="caution">
    <text evidence="2">The sequence shown here is derived from an EMBL/GenBank/DDBJ whole genome shotgun (WGS) entry which is preliminary data.</text>
</comment>
<dbReference type="EMBL" id="SZYD01000012">
    <property type="protein sequence ID" value="KAD4585848.1"/>
    <property type="molecule type" value="Genomic_DNA"/>
</dbReference>
<gene>
    <name evidence="2" type="ORF">E3N88_23449</name>
</gene>
<dbReference type="PANTHER" id="PTHR35127:SF1">
    <property type="entry name" value="GENOME ASSEMBLY, CHROMOSOME: A10"/>
    <property type="match status" value="1"/>
</dbReference>
<dbReference type="Pfam" id="PF25089">
    <property type="entry name" value="DUF7804"/>
    <property type="match status" value="1"/>
</dbReference>
<feature type="domain" description="DUF7804" evidence="1">
    <location>
        <begin position="65"/>
        <end position="134"/>
    </location>
</feature>
<reference evidence="2 3" key="1">
    <citation type="submission" date="2019-05" db="EMBL/GenBank/DDBJ databases">
        <title>Mikania micrantha, genome provides insights into the molecular mechanism of rapid growth.</title>
        <authorList>
            <person name="Liu B."/>
        </authorList>
    </citation>
    <scope>NUCLEOTIDE SEQUENCE [LARGE SCALE GENOMIC DNA]</scope>
    <source>
        <strain evidence="2">NLD-2019</strain>
        <tissue evidence="2">Leaf</tissue>
    </source>
</reference>
<dbReference type="InterPro" id="IPR056706">
    <property type="entry name" value="DUF7804"/>
</dbReference>
<sequence>MSCIRHGGLIQNHGGAYFKEQPCRLSVRLHNHRLTVTGRRYALSLFNNCLDLQTKKVGDRDHTSINKLDELMRNSLTEIVKNVKQAPLLIQIYADGEVKTKKALPEKVWKNVANVRSSALEGVILVEELRRNSGQEFEEDDGVRAFGVLIQGQIRGRDECKSTCYLLKTSSGDAGGLGHVCTHFCLMKVQSFHKDAFSQFSDCWLLK</sequence>
<protein>
    <recommendedName>
        <fullName evidence="1">DUF7804 domain-containing protein</fullName>
    </recommendedName>
</protein>
<name>A0A5N6NFZ8_9ASTR</name>
<proteinExistence type="predicted"/>
<dbReference type="OrthoDB" id="2013011at2759"/>
<dbReference type="AlphaFoldDB" id="A0A5N6NFZ8"/>
<evidence type="ECO:0000313" key="2">
    <source>
        <dbReference type="EMBL" id="KAD4585848.1"/>
    </source>
</evidence>
<dbReference type="PANTHER" id="PTHR35127">
    <property type="entry name" value="OS03G0736900 PROTEIN"/>
    <property type="match status" value="1"/>
</dbReference>
<evidence type="ECO:0000259" key="1">
    <source>
        <dbReference type="Pfam" id="PF25089"/>
    </source>
</evidence>
<accession>A0A5N6NFZ8</accession>
<evidence type="ECO:0000313" key="3">
    <source>
        <dbReference type="Proteomes" id="UP000326396"/>
    </source>
</evidence>
<organism evidence="2 3">
    <name type="scientific">Mikania micrantha</name>
    <name type="common">bitter vine</name>
    <dbReference type="NCBI Taxonomy" id="192012"/>
    <lineage>
        <taxon>Eukaryota</taxon>
        <taxon>Viridiplantae</taxon>
        <taxon>Streptophyta</taxon>
        <taxon>Embryophyta</taxon>
        <taxon>Tracheophyta</taxon>
        <taxon>Spermatophyta</taxon>
        <taxon>Magnoliopsida</taxon>
        <taxon>eudicotyledons</taxon>
        <taxon>Gunneridae</taxon>
        <taxon>Pentapetalae</taxon>
        <taxon>asterids</taxon>
        <taxon>campanulids</taxon>
        <taxon>Asterales</taxon>
        <taxon>Asteraceae</taxon>
        <taxon>Asteroideae</taxon>
        <taxon>Heliantheae alliance</taxon>
        <taxon>Eupatorieae</taxon>
        <taxon>Mikania</taxon>
    </lineage>
</organism>
<dbReference type="Proteomes" id="UP000326396">
    <property type="component" value="Linkage Group LG2"/>
</dbReference>